<evidence type="ECO:0000313" key="1">
    <source>
        <dbReference type="EMBL" id="GEO88031.1"/>
    </source>
</evidence>
<organism evidence="1 2">
    <name type="scientific">Aeromicrobium flavum</name>
    <dbReference type="NCBI Taxonomy" id="416568"/>
    <lineage>
        <taxon>Bacteria</taxon>
        <taxon>Bacillati</taxon>
        <taxon>Actinomycetota</taxon>
        <taxon>Actinomycetes</taxon>
        <taxon>Propionibacteriales</taxon>
        <taxon>Nocardioidaceae</taxon>
        <taxon>Aeromicrobium</taxon>
    </lineage>
</organism>
<accession>A0A512HRF7</accession>
<evidence type="ECO:0000313" key="2">
    <source>
        <dbReference type="Proteomes" id="UP000321769"/>
    </source>
</evidence>
<reference evidence="1 2" key="1">
    <citation type="submission" date="2019-07" db="EMBL/GenBank/DDBJ databases">
        <title>Whole genome shotgun sequence of Aeromicrobium flavum NBRC 107625.</title>
        <authorList>
            <person name="Hosoyama A."/>
            <person name="Uohara A."/>
            <person name="Ohji S."/>
            <person name="Ichikawa N."/>
        </authorList>
    </citation>
    <scope>NUCLEOTIDE SEQUENCE [LARGE SCALE GENOMIC DNA]</scope>
    <source>
        <strain evidence="1 2">NBRC 107625</strain>
    </source>
</reference>
<dbReference type="EMBL" id="BJZQ01000001">
    <property type="protein sequence ID" value="GEO88031.1"/>
    <property type="molecule type" value="Genomic_DNA"/>
</dbReference>
<dbReference type="NCBIfam" id="TIGR04088">
    <property type="entry name" value="cognate_SipW"/>
    <property type="match status" value="1"/>
</dbReference>
<proteinExistence type="predicted"/>
<comment type="caution">
    <text evidence="1">The sequence shown here is derived from an EMBL/GenBank/DDBJ whole genome shotgun (WGS) entry which is preliminary data.</text>
</comment>
<dbReference type="InterPro" id="IPR024006">
    <property type="entry name" value="Alt_signal_exp_actinobact"/>
</dbReference>
<keyword evidence="2" id="KW-1185">Reference proteome</keyword>
<dbReference type="AlphaFoldDB" id="A0A512HRF7"/>
<dbReference type="OrthoDB" id="3787434at2"/>
<dbReference type="Proteomes" id="UP000321769">
    <property type="component" value="Unassembled WGS sequence"/>
</dbReference>
<gene>
    <name evidence="1" type="ORF">AFL01nite_03580</name>
</gene>
<dbReference type="InterPro" id="IPR023833">
    <property type="entry name" value="Signal_pept_SipW-depend-type"/>
</dbReference>
<name>A0A512HRF7_9ACTN</name>
<dbReference type="RefSeq" id="WP_146825370.1">
    <property type="nucleotide sequence ID" value="NZ_BAAAYQ010000001.1"/>
</dbReference>
<evidence type="ECO:0008006" key="3">
    <source>
        <dbReference type="Google" id="ProtNLM"/>
    </source>
</evidence>
<sequence>MKKSTKGAVAAGASAVLLLGGAGSLAYWNANGSIAGGSISSGTLTLTPKNVGTWTLNGTTVTGTPTIVPGDELVYTGSYTIGATGNNIRGNLTVTGGTGTPWAGSTMTSTFKLDTTTITTATPITAAQNGKDVSAEIRIDFPFGSSVDNNSQSKSVTLSNVGIALVQTDASPVIP</sequence>
<protein>
    <recommendedName>
        <fullName evidence="3">Alternate-type signal peptide domain-containing protein</fullName>
    </recommendedName>
</protein>
<dbReference type="NCBIfam" id="TIGR04089">
    <property type="entry name" value="exp_by_SipW_III"/>
    <property type="match status" value="1"/>
</dbReference>